<evidence type="ECO:0000256" key="5">
    <source>
        <dbReference type="ARBA" id="ARBA00022884"/>
    </source>
</evidence>
<dbReference type="GO" id="GO:0030942">
    <property type="term" value="F:endoplasmic reticulum signal peptide binding"/>
    <property type="evidence" value="ECO:0007669"/>
    <property type="project" value="UniProtKB-UniRule"/>
</dbReference>
<dbReference type="PANTHER" id="PTHR12013">
    <property type="entry name" value="SIGNAL RECOGNITION PARTICLE 14 KD PROTEIN"/>
    <property type="match status" value="1"/>
</dbReference>
<dbReference type="InterPro" id="IPR009018">
    <property type="entry name" value="Signal_recog_particle_SRP9/14"/>
</dbReference>
<comment type="similarity">
    <text evidence="2 8">Belongs to the SRP14 family.</text>
</comment>
<dbReference type="SUPFAM" id="SSF54762">
    <property type="entry name" value="Signal recognition particle alu RNA binding heterodimer, SRP9/14"/>
    <property type="match status" value="1"/>
</dbReference>
<evidence type="ECO:0000256" key="7">
    <source>
        <dbReference type="ARBA" id="ARBA00023274"/>
    </source>
</evidence>
<dbReference type="AlphaFoldDB" id="A0A9Q1CFP4"/>
<keyword evidence="4 8" id="KW-0963">Cytoplasm</keyword>
<evidence type="ECO:0000256" key="2">
    <source>
        <dbReference type="ARBA" id="ARBA00010349"/>
    </source>
</evidence>
<dbReference type="InterPro" id="IPR003210">
    <property type="entry name" value="Signal_recog_particle_SRP14"/>
</dbReference>
<dbReference type="OrthoDB" id="19209at2759"/>
<keyword evidence="11" id="KW-1185">Reference proteome</keyword>
<feature type="region of interest" description="Disordered" evidence="9">
    <location>
        <begin position="35"/>
        <end position="60"/>
    </location>
</feature>
<reference evidence="10" key="1">
    <citation type="submission" date="2021-10" db="EMBL/GenBank/DDBJ databases">
        <title>Tropical sea cucumber genome reveals ecological adaptation and Cuvierian tubules defense mechanism.</title>
        <authorList>
            <person name="Chen T."/>
        </authorList>
    </citation>
    <scope>NUCLEOTIDE SEQUENCE</scope>
    <source>
        <strain evidence="10">Nanhai2018</strain>
        <tissue evidence="10">Muscle</tissue>
    </source>
</reference>
<dbReference type="GO" id="GO:0005786">
    <property type="term" value="C:signal recognition particle, endoplasmic reticulum targeting"/>
    <property type="evidence" value="ECO:0007669"/>
    <property type="project" value="UniProtKB-UniRule"/>
</dbReference>
<evidence type="ECO:0000256" key="3">
    <source>
        <dbReference type="ARBA" id="ARBA00017926"/>
    </source>
</evidence>
<comment type="subunit">
    <text evidence="8">Heterodimer with SRP9; binds RNA as heterodimer. Component of a signal recognition particle (SRP) complex that consists of a 7SL RNA molecule of 300 nucleotides and six protein subunits: SRP72, SRP68, SRP54, SRP19, SRP14 and SRP9.</text>
</comment>
<feature type="compositionally biased region" description="Polar residues" evidence="9">
    <location>
        <begin position="35"/>
        <end position="51"/>
    </location>
</feature>
<evidence type="ECO:0000256" key="1">
    <source>
        <dbReference type="ARBA" id="ARBA00004496"/>
    </source>
</evidence>
<evidence type="ECO:0000313" key="11">
    <source>
        <dbReference type="Proteomes" id="UP001152320"/>
    </source>
</evidence>
<dbReference type="GO" id="GO:0006614">
    <property type="term" value="P:SRP-dependent cotranslational protein targeting to membrane"/>
    <property type="evidence" value="ECO:0007669"/>
    <property type="project" value="UniProtKB-UniRule"/>
</dbReference>
<dbReference type="Pfam" id="PF02290">
    <property type="entry name" value="SRP14"/>
    <property type="match status" value="1"/>
</dbReference>
<sequence>MVLLDNENFLGELTKLFQKNRSSGSVSITMKQYYGQTKPQPKNTTRQSLSEASEHKCLVRSSDGKKKISTVISSRDITKFQMAYANLLKTNMDGLKKRDKRSSKKTKTTKAT</sequence>
<keyword evidence="6 8" id="KW-0733">Signal recognition particle</keyword>
<comment type="subcellular location">
    <subcellularLocation>
        <location evidence="1 8">Cytoplasm</location>
    </subcellularLocation>
</comment>
<dbReference type="GO" id="GO:0008312">
    <property type="term" value="F:7S RNA binding"/>
    <property type="evidence" value="ECO:0007669"/>
    <property type="project" value="UniProtKB-UniRule"/>
</dbReference>
<evidence type="ECO:0000256" key="6">
    <source>
        <dbReference type="ARBA" id="ARBA00023135"/>
    </source>
</evidence>
<keyword evidence="7 8" id="KW-0687">Ribonucleoprotein</keyword>
<accession>A0A9Q1CFP4</accession>
<dbReference type="EMBL" id="JAIZAY010000003">
    <property type="protein sequence ID" value="KAJ8044553.1"/>
    <property type="molecule type" value="Genomic_DNA"/>
</dbReference>
<dbReference type="Proteomes" id="UP001152320">
    <property type="component" value="Chromosome 3"/>
</dbReference>
<dbReference type="Gene3D" id="3.30.720.10">
    <property type="entry name" value="Signal recognition particle alu RNA binding heterodimer, srp9/1"/>
    <property type="match status" value="1"/>
</dbReference>
<name>A0A9Q1CFP4_HOLLE</name>
<gene>
    <name evidence="10" type="ORF">HOLleu_07334</name>
</gene>
<feature type="compositionally biased region" description="Basic residues" evidence="9">
    <location>
        <begin position="97"/>
        <end position="112"/>
    </location>
</feature>
<evidence type="ECO:0000256" key="8">
    <source>
        <dbReference type="RuleBase" id="RU368100"/>
    </source>
</evidence>
<organism evidence="10 11">
    <name type="scientific">Holothuria leucospilota</name>
    <name type="common">Black long sea cucumber</name>
    <name type="synonym">Mertensiothuria leucospilota</name>
    <dbReference type="NCBI Taxonomy" id="206669"/>
    <lineage>
        <taxon>Eukaryota</taxon>
        <taxon>Metazoa</taxon>
        <taxon>Echinodermata</taxon>
        <taxon>Eleutherozoa</taxon>
        <taxon>Echinozoa</taxon>
        <taxon>Holothuroidea</taxon>
        <taxon>Aspidochirotacea</taxon>
        <taxon>Aspidochirotida</taxon>
        <taxon>Holothuriidae</taxon>
        <taxon>Holothuria</taxon>
    </lineage>
</organism>
<evidence type="ECO:0000313" key="10">
    <source>
        <dbReference type="EMBL" id="KAJ8044553.1"/>
    </source>
</evidence>
<keyword evidence="5 8" id="KW-0694">RNA-binding</keyword>
<dbReference type="FunFam" id="3.30.720.10:FF:000003">
    <property type="entry name" value="Signal recognition particle 14"/>
    <property type="match status" value="1"/>
</dbReference>
<comment type="function">
    <text evidence="8">Component of the signal recognition particle (SRP) complex, a ribonucleoprotein complex that mediates the cotranslational targeting of secretory and membrane proteins to the endoplasmic reticulum (ER). SRP9 together with SRP14 and the Alu portion of the SRP RNA, constitutes the elongation arrest domain of SRP. The complex of SRP9 and SRP14 is required for SRP RNA binding.</text>
</comment>
<feature type="region of interest" description="Disordered" evidence="9">
    <location>
        <begin position="91"/>
        <end position="112"/>
    </location>
</feature>
<proteinExistence type="inferred from homology"/>
<protein>
    <recommendedName>
        <fullName evidence="3 8">Signal recognition particle 14 kDa protein</fullName>
        <shortName evidence="8">SRP14</shortName>
    </recommendedName>
</protein>
<comment type="caution">
    <text evidence="10">The sequence shown here is derived from an EMBL/GenBank/DDBJ whole genome shotgun (WGS) entry which is preliminary data.</text>
</comment>
<evidence type="ECO:0000256" key="4">
    <source>
        <dbReference type="ARBA" id="ARBA00022490"/>
    </source>
</evidence>
<evidence type="ECO:0000256" key="9">
    <source>
        <dbReference type="SAM" id="MobiDB-lite"/>
    </source>
</evidence>